<proteinExistence type="predicted"/>
<dbReference type="Proteomes" id="UP000007978">
    <property type="component" value="Chromosome 4"/>
</dbReference>
<dbReference type="InterPro" id="IPR021833">
    <property type="entry name" value="DUF3425"/>
</dbReference>
<organism evidence="2 3">
    <name type="scientific">Fusarium pseudograminearum (strain CS3096)</name>
    <name type="common">Wheat and barley crown-rot fungus</name>
    <dbReference type="NCBI Taxonomy" id="1028729"/>
    <lineage>
        <taxon>Eukaryota</taxon>
        <taxon>Fungi</taxon>
        <taxon>Dikarya</taxon>
        <taxon>Ascomycota</taxon>
        <taxon>Pezizomycotina</taxon>
        <taxon>Sordariomycetes</taxon>
        <taxon>Hypocreomycetidae</taxon>
        <taxon>Hypocreales</taxon>
        <taxon>Nectriaceae</taxon>
        <taxon>Fusarium</taxon>
    </lineage>
</organism>
<dbReference type="CDD" id="cd14688">
    <property type="entry name" value="bZIP_YAP"/>
    <property type="match status" value="1"/>
</dbReference>
<keyword evidence="3" id="KW-1185">Reference proteome</keyword>
<feature type="compositionally biased region" description="Polar residues" evidence="1">
    <location>
        <begin position="47"/>
        <end position="58"/>
    </location>
</feature>
<dbReference type="GeneID" id="20369158"/>
<protein>
    <recommendedName>
        <fullName evidence="4">BZIP domain-containing protein</fullName>
    </recommendedName>
</protein>
<accession>K3VAU3</accession>
<gene>
    <name evidence="2" type="ORF">FPSE_10541</name>
</gene>
<evidence type="ECO:0000313" key="2">
    <source>
        <dbReference type="EMBL" id="EKJ69288.1"/>
    </source>
</evidence>
<reference evidence="2 3" key="1">
    <citation type="journal article" date="2012" name="PLoS Pathog.">
        <title>Comparative pathogenomics reveals horizontally acquired novel virulence genes in fungi infecting cereal hosts.</title>
        <authorList>
            <person name="Gardiner D.M."/>
            <person name="McDonald M.C."/>
            <person name="Covarelli L."/>
            <person name="Solomon P.S."/>
            <person name="Rusu A.G."/>
            <person name="Marshall M."/>
            <person name="Kazan K."/>
            <person name="Chakraborty S."/>
            <person name="McDonald B.A."/>
            <person name="Manners J.M."/>
        </authorList>
    </citation>
    <scope>NUCLEOTIDE SEQUENCE [LARGE SCALE GENOMIC DNA]</scope>
    <source>
        <strain evidence="2 3">CS3096</strain>
    </source>
</reference>
<dbReference type="PANTHER" id="PTHR38116:SF9">
    <property type="entry name" value="BZIP DOMAIN-CONTAINING PROTEIN"/>
    <property type="match status" value="1"/>
</dbReference>
<dbReference type="EMBL" id="AFNW01000348">
    <property type="protein sequence ID" value="EKJ69288.1"/>
    <property type="molecule type" value="Genomic_DNA"/>
</dbReference>
<comment type="caution">
    <text evidence="2">The sequence shown here is derived from an EMBL/GenBank/DDBJ whole genome shotgun (WGS) entry which is preliminary data.</text>
</comment>
<sequence>METNWKPFMKSTADDWTSIPDPTQRKRIQNRLSQRARRMRQKKAMTQFDSGSVTTDASSVRDAMPSPDQGQSSTQHDLSTVVVDTLGTSPLADSHFIILADMTACAALAVIAECLNLDCQPRPGFHIKALFLELPSTIAPTDLQKLVPHKPYLDMLPWASLRDKLLQSVSVINEDEFMADMRSGNLRVWGQVPWDPMGWEVTPDFARRWWFLMDAGIVRTSNFWRSQRGEPPLTIHALYKDVDSGLFF</sequence>
<evidence type="ECO:0000256" key="1">
    <source>
        <dbReference type="SAM" id="MobiDB-lite"/>
    </source>
</evidence>
<dbReference type="eggNOG" id="ENOG502S26C">
    <property type="taxonomic scope" value="Eukaryota"/>
</dbReference>
<name>K3VAU3_FUSPC</name>
<feature type="region of interest" description="Disordered" evidence="1">
    <location>
        <begin position="1"/>
        <end position="77"/>
    </location>
</feature>
<dbReference type="OrthoDB" id="2245989at2759"/>
<feature type="compositionally biased region" description="Basic residues" evidence="1">
    <location>
        <begin position="25"/>
        <end position="43"/>
    </location>
</feature>
<evidence type="ECO:0008006" key="4">
    <source>
        <dbReference type="Google" id="ProtNLM"/>
    </source>
</evidence>
<feature type="compositionally biased region" description="Polar residues" evidence="1">
    <location>
        <begin position="68"/>
        <end position="77"/>
    </location>
</feature>
<dbReference type="PANTHER" id="PTHR38116">
    <property type="entry name" value="CHROMOSOME 7, WHOLE GENOME SHOTGUN SEQUENCE"/>
    <property type="match status" value="1"/>
</dbReference>
<dbReference type="AlphaFoldDB" id="K3VAU3"/>
<dbReference type="RefSeq" id="XP_009261933.1">
    <property type="nucleotide sequence ID" value="XM_009263658.1"/>
</dbReference>
<evidence type="ECO:0000313" key="3">
    <source>
        <dbReference type="Proteomes" id="UP000007978"/>
    </source>
</evidence>
<dbReference type="Pfam" id="PF11905">
    <property type="entry name" value="DUF3425"/>
    <property type="match status" value="1"/>
</dbReference>
<dbReference type="KEGG" id="fpu:FPSE_10541"/>
<dbReference type="HOGENOM" id="CLU_033726_1_0_1"/>